<evidence type="ECO:0000313" key="2">
    <source>
        <dbReference type="EMBL" id="EKE75205.1"/>
    </source>
</evidence>
<evidence type="ECO:0000313" key="3">
    <source>
        <dbReference type="Proteomes" id="UP000006755"/>
    </source>
</evidence>
<dbReference type="EMBL" id="AMRI01000009">
    <property type="protein sequence ID" value="EKE75205.1"/>
    <property type="molecule type" value="Genomic_DNA"/>
</dbReference>
<dbReference type="Proteomes" id="UP000006755">
    <property type="component" value="Unassembled WGS sequence"/>
</dbReference>
<gene>
    <name evidence="2" type="ORF">B3C1_08011</name>
</gene>
<evidence type="ECO:0000259" key="1">
    <source>
        <dbReference type="Pfam" id="PF08765"/>
    </source>
</evidence>
<organism evidence="2 3">
    <name type="scientific">Gallaecimonas xiamenensis 3-C-1</name>
    <dbReference type="NCBI Taxonomy" id="745411"/>
    <lineage>
        <taxon>Bacteria</taxon>
        <taxon>Pseudomonadati</taxon>
        <taxon>Pseudomonadota</taxon>
        <taxon>Gammaproteobacteria</taxon>
        <taxon>Enterobacterales</taxon>
        <taxon>Gallaecimonadaceae</taxon>
        <taxon>Gallaecimonas</taxon>
    </lineage>
</organism>
<accession>K2KD73</accession>
<proteinExistence type="predicted"/>
<sequence>MAEQQLDMMGTDLDQILAHLDQLSDSDVKKLWPQTLVNLVEVFEAAFKREGLSEDDAKGLAKVAVVSQAHYMGGRTFYLPRDERLKKALRNIRIWQEFTGRNKHELLEKYQLTMSQLVNIINEQKALQTAKVQMQLL</sequence>
<feature type="domain" description="Mor transcription activator" evidence="1">
    <location>
        <begin position="32"/>
        <end position="136"/>
    </location>
</feature>
<comment type="caution">
    <text evidence="2">The sequence shown here is derived from an EMBL/GenBank/DDBJ whole genome shotgun (WGS) entry which is preliminary data.</text>
</comment>
<dbReference type="RefSeq" id="WP_008484080.1">
    <property type="nucleotide sequence ID" value="NZ_AMRI01000009.1"/>
</dbReference>
<dbReference type="AlphaFoldDB" id="K2KD73"/>
<reference evidence="2 3" key="1">
    <citation type="journal article" date="2012" name="J. Bacteriol.">
        <title>Genome Sequence of Gallaecimonas xiamenensis Type Strain 3-C-1.</title>
        <authorList>
            <person name="Lai Q."/>
            <person name="Wang L."/>
            <person name="Wang W."/>
            <person name="Shao Z."/>
        </authorList>
    </citation>
    <scope>NUCLEOTIDE SEQUENCE [LARGE SCALE GENOMIC DNA]</scope>
    <source>
        <strain evidence="2 3">3-C-1</strain>
    </source>
</reference>
<dbReference type="OrthoDB" id="6387485at2"/>
<dbReference type="eggNOG" id="COG5566">
    <property type="taxonomic scope" value="Bacteria"/>
</dbReference>
<dbReference type="InterPro" id="IPR009057">
    <property type="entry name" value="Homeodomain-like_sf"/>
</dbReference>
<keyword evidence="3" id="KW-1185">Reference proteome</keyword>
<dbReference type="PANTHER" id="PTHR37812">
    <property type="entry name" value="MU-LIKE PROPHAGE FLUMU PROTEIN C"/>
    <property type="match status" value="1"/>
</dbReference>
<protein>
    <submittedName>
        <fullName evidence="2">Mu-like phage C protein, positive regulator of late transcription</fullName>
    </submittedName>
</protein>
<dbReference type="PANTHER" id="PTHR37812:SF1">
    <property type="entry name" value="MU-LIKE PROPHAGE FLUMU PROTEIN C"/>
    <property type="match status" value="1"/>
</dbReference>
<name>K2KD73_9GAMM</name>
<dbReference type="Gene3D" id="1.10.10.60">
    <property type="entry name" value="Homeodomain-like"/>
    <property type="match status" value="1"/>
</dbReference>
<dbReference type="InterPro" id="IPR052411">
    <property type="entry name" value="c-mor_Regulatory_Protein"/>
</dbReference>
<dbReference type="InterPro" id="IPR014875">
    <property type="entry name" value="Mor_transcription_activator"/>
</dbReference>
<dbReference type="STRING" id="745411.B3C1_08011"/>
<dbReference type="SUPFAM" id="SSF46689">
    <property type="entry name" value="Homeodomain-like"/>
    <property type="match status" value="1"/>
</dbReference>
<dbReference type="Pfam" id="PF08765">
    <property type="entry name" value="Mor"/>
    <property type="match status" value="1"/>
</dbReference>